<gene>
    <name evidence="2" type="ORF">TRIUR3_27564</name>
</gene>
<sequence>MPPDPLVLDNDGTEEHQELQIRSPEEGCEDLPPPYLWTSSPHRAMPDPQVQHEGQGWQGPTAVAG</sequence>
<name>M7ZKU1_TRIUA</name>
<reference evidence="2" key="1">
    <citation type="journal article" date="2013" name="Nature">
        <title>Draft genome of the wheat A-genome progenitor Triticum urartu.</title>
        <authorList>
            <person name="Ling H.Q."/>
            <person name="Zhao S."/>
            <person name="Liu D."/>
            <person name="Wang J."/>
            <person name="Sun H."/>
            <person name="Zhang C."/>
            <person name="Fan H."/>
            <person name="Li D."/>
            <person name="Dong L."/>
            <person name="Tao Y."/>
            <person name="Gao C."/>
            <person name="Wu H."/>
            <person name="Li Y."/>
            <person name="Cui Y."/>
            <person name="Guo X."/>
            <person name="Zheng S."/>
            <person name="Wang B."/>
            <person name="Yu K."/>
            <person name="Liang Q."/>
            <person name="Yang W."/>
            <person name="Lou X."/>
            <person name="Chen J."/>
            <person name="Feng M."/>
            <person name="Jian J."/>
            <person name="Zhang X."/>
            <person name="Luo G."/>
            <person name="Jiang Y."/>
            <person name="Liu J."/>
            <person name="Wang Z."/>
            <person name="Sha Y."/>
            <person name="Zhang B."/>
            <person name="Wu H."/>
            <person name="Tang D."/>
            <person name="Shen Q."/>
            <person name="Xue P."/>
            <person name="Zou S."/>
            <person name="Wang X."/>
            <person name="Liu X."/>
            <person name="Wang F."/>
            <person name="Yang Y."/>
            <person name="An X."/>
            <person name="Dong Z."/>
            <person name="Zhang K."/>
            <person name="Zhang X."/>
            <person name="Luo M.C."/>
            <person name="Dvorak J."/>
            <person name="Tong Y."/>
            <person name="Wang J."/>
            <person name="Yang H."/>
            <person name="Li Z."/>
            <person name="Wang D."/>
            <person name="Zhang A."/>
            <person name="Wang J."/>
        </authorList>
    </citation>
    <scope>NUCLEOTIDE SEQUENCE</scope>
</reference>
<organism evidence="2">
    <name type="scientific">Triticum urartu</name>
    <name type="common">Red wild einkorn</name>
    <name type="synonym">Crithodium urartu</name>
    <dbReference type="NCBI Taxonomy" id="4572"/>
    <lineage>
        <taxon>Eukaryota</taxon>
        <taxon>Viridiplantae</taxon>
        <taxon>Streptophyta</taxon>
        <taxon>Embryophyta</taxon>
        <taxon>Tracheophyta</taxon>
        <taxon>Spermatophyta</taxon>
        <taxon>Magnoliopsida</taxon>
        <taxon>Liliopsida</taxon>
        <taxon>Poales</taxon>
        <taxon>Poaceae</taxon>
        <taxon>BOP clade</taxon>
        <taxon>Pooideae</taxon>
        <taxon>Triticodae</taxon>
        <taxon>Triticeae</taxon>
        <taxon>Triticinae</taxon>
        <taxon>Triticum</taxon>
    </lineage>
</organism>
<evidence type="ECO:0000256" key="1">
    <source>
        <dbReference type="SAM" id="MobiDB-lite"/>
    </source>
</evidence>
<proteinExistence type="predicted"/>
<dbReference type="EMBL" id="KD111590">
    <property type="protein sequence ID" value="EMS60251.1"/>
    <property type="molecule type" value="Genomic_DNA"/>
</dbReference>
<dbReference type="AlphaFoldDB" id="M7ZKU1"/>
<accession>M7ZKU1</accession>
<feature type="compositionally biased region" description="Basic and acidic residues" evidence="1">
    <location>
        <begin position="13"/>
        <end position="25"/>
    </location>
</feature>
<protein>
    <submittedName>
        <fullName evidence="2">Uncharacterized protein</fullName>
    </submittedName>
</protein>
<evidence type="ECO:0000313" key="2">
    <source>
        <dbReference type="EMBL" id="EMS60251.1"/>
    </source>
</evidence>
<feature type="region of interest" description="Disordered" evidence="1">
    <location>
        <begin position="1"/>
        <end position="65"/>
    </location>
</feature>